<dbReference type="Pfam" id="PF00153">
    <property type="entry name" value="Mito_carr"/>
    <property type="match status" value="1"/>
</dbReference>
<dbReference type="AlphaFoldDB" id="A0A086JE93"/>
<evidence type="ECO:0000256" key="5">
    <source>
        <dbReference type="ARBA" id="ARBA00022737"/>
    </source>
</evidence>
<gene>
    <name evidence="11" type="ORF">TGP89_208560</name>
</gene>
<evidence type="ECO:0000256" key="10">
    <source>
        <dbReference type="SAM" id="Phobius"/>
    </source>
</evidence>
<keyword evidence="7 8" id="KW-0472">Membrane</keyword>
<comment type="similarity">
    <text evidence="2">Belongs to the mitochondrial carrier (TC 2.A.29) family.</text>
</comment>
<dbReference type="PROSITE" id="PS50920">
    <property type="entry name" value="SOLCAR"/>
    <property type="match status" value="1"/>
</dbReference>
<evidence type="ECO:0000256" key="1">
    <source>
        <dbReference type="ARBA" id="ARBA00004141"/>
    </source>
</evidence>
<feature type="repeat" description="Solcar" evidence="8">
    <location>
        <begin position="563"/>
        <end position="660"/>
    </location>
</feature>
<keyword evidence="3" id="KW-0813">Transport</keyword>
<reference evidence="11" key="1">
    <citation type="submission" date="2014-03" db="EMBL/GenBank/DDBJ databases">
        <authorList>
            <person name="Sibley D."/>
            <person name="Venepally P."/>
            <person name="Karamycheva S."/>
            <person name="Hadjithomas M."/>
            <person name="Khan A."/>
            <person name="Brunk B."/>
            <person name="Roos D."/>
            <person name="Caler E."/>
            <person name="Lorenzi H."/>
        </authorList>
    </citation>
    <scope>NUCLEOTIDE SEQUENCE [LARGE SCALE GENOMIC DNA]</scope>
    <source>
        <strain evidence="11">P89</strain>
    </source>
</reference>
<accession>A0A086JE93</accession>
<proteinExistence type="inferred from homology"/>
<feature type="region of interest" description="Disordered" evidence="9">
    <location>
        <begin position="148"/>
        <end position="181"/>
    </location>
</feature>
<feature type="region of interest" description="Disordered" evidence="9">
    <location>
        <begin position="206"/>
        <end position="231"/>
    </location>
</feature>
<protein>
    <submittedName>
        <fullName evidence="11">Mitochondrial carrier superfamily protein</fullName>
    </submittedName>
</protein>
<feature type="compositionally biased region" description="Polar residues" evidence="9">
    <location>
        <begin position="170"/>
        <end position="181"/>
    </location>
</feature>
<dbReference type="SUPFAM" id="SSF103506">
    <property type="entry name" value="Mitochondrial carrier"/>
    <property type="match status" value="1"/>
</dbReference>
<comment type="caution">
    <text evidence="11">The sequence shown here is derived from an EMBL/GenBank/DDBJ whole genome shotgun (WGS) entry which is preliminary data.</text>
</comment>
<dbReference type="OrthoDB" id="333010at2759"/>
<evidence type="ECO:0000256" key="2">
    <source>
        <dbReference type="ARBA" id="ARBA00006375"/>
    </source>
</evidence>
<evidence type="ECO:0000313" key="11">
    <source>
        <dbReference type="EMBL" id="KFG30461.1"/>
    </source>
</evidence>
<evidence type="ECO:0000256" key="9">
    <source>
        <dbReference type="SAM" id="MobiDB-lite"/>
    </source>
</evidence>
<dbReference type="VEuPathDB" id="ToxoDB:TGP89_208560"/>
<keyword evidence="4 8" id="KW-0812">Transmembrane</keyword>
<comment type="subcellular location">
    <subcellularLocation>
        <location evidence="1">Membrane</location>
        <topology evidence="1">Multi-pass membrane protein</topology>
    </subcellularLocation>
</comment>
<keyword evidence="5" id="KW-0677">Repeat</keyword>
<dbReference type="InterPro" id="IPR018108">
    <property type="entry name" value="MCP_transmembrane"/>
</dbReference>
<dbReference type="Gene3D" id="1.50.40.10">
    <property type="entry name" value="Mitochondrial carrier domain"/>
    <property type="match status" value="2"/>
</dbReference>
<sequence>MKCDELQVARGRSVGHHPPLCVSCASRTHSGDLVLPRTPRARAPATACRKSRSPVAPMSQNLSLFKFSACLSDRRRPLFWIVFLLFVFSTVYSFVCISTHDVATGRFAPPLLPALALQTGAQPLVRTAPLPAKPNALASAIPLSSSHLSSSLRRKTRGTSGEADHDDGQTPDTRGVTSPLASATRGWWPQRLLLSLKLGLREDVECSPDEDGTLASNSFDSSDGEPATETAREHAVEAVQATENSVVKRIQEAGNSLCCLRRRAWTAACRAADALVPRSRFAKRLTSTVVTRLAIQSLLYPIDVVRCRRAQGVSFKDIPVGALYNGCLSILAVSELPYCMLCVTLQTHAQKLLSHHAGKLPTVAKLFLSAVAADSVGSMYKTPFDCAKGLLQRGKAASPQEALTTVLRDDPSILKAQYRGFYAQVLRDATYRVLNGQTMQMLRRVIAARQQAEQSSEGRTLQSGIVARAREKLRLSAGKDSPQSSLKPSEGKLNWARDLLAHGMQGPVDAMRGLATRLTNLRHAGMRRQGDAQLKEQADITAEQTGTYRSAPATSADTVSPPSAAPVTLGVGLLSGALTTFATSPLEAARRYIVEKSQVDSEPGSATRLQGLLGVCRALYEIAEQRGVLSGWFRNAPTRMLVAGPCNALSALLFERTSRSLTRLFPETDN</sequence>
<dbReference type="GO" id="GO:0016020">
    <property type="term" value="C:membrane"/>
    <property type="evidence" value="ECO:0007669"/>
    <property type="project" value="UniProtKB-SubCell"/>
</dbReference>
<evidence type="ECO:0000256" key="8">
    <source>
        <dbReference type="PROSITE-ProRule" id="PRU00282"/>
    </source>
</evidence>
<evidence type="ECO:0000256" key="4">
    <source>
        <dbReference type="ARBA" id="ARBA00022692"/>
    </source>
</evidence>
<organism evidence="11">
    <name type="scientific">Toxoplasma gondii p89</name>
    <dbReference type="NCBI Taxonomy" id="943119"/>
    <lineage>
        <taxon>Eukaryota</taxon>
        <taxon>Sar</taxon>
        <taxon>Alveolata</taxon>
        <taxon>Apicomplexa</taxon>
        <taxon>Conoidasida</taxon>
        <taxon>Coccidia</taxon>
        <taxon>Eucoccidiorida</taxon>
        <taxon>Eimeriorina</taxon>
        <taxon>Sarcocystidae</taxon>
        <taxon>Toxoplasma</taxon>
    </lineage>
</organism>
<name>A0A086JE93_TOXGO</name>
<dbReference type="PANTHER" id="PTHR45667">
    <property type="entry name" value="S-ADENOSYLMETHIONINE MITOCHONDRIAL CARRIER PROTEIN"/>
    <property type="match status" value="1"/>
</dbReference>
<keyword evidence="6 10" id="KW-1133">Transmembrane helix</keyword>
<evidence type="ECO:0000256" key="7">
    <source>
        <dbReference type="ARBA" id="ARBA00023136"/>
    </source>
</evidence>
<dbReference type="EMBL" id="AEYI02002055">
    <property type="protein sequence ID" value="KFG30461.1"/>
    <property type="molecule type" value="Genomic_DNA"/>
</dbReference>
<dbReference type="InterPro" id="IPR023395">
    <property type="entry name" value="MCP_dom_sf"/>
</dbReference>
<feature type="transmembrane region" description="Helical" evidence="10">
    <location>
        <begin position="78"/>
        <end position="95"/>
    </location>
</feature>
<evidence type="ECO:0000256" key="6">
    <source>
        <dbReference type="ARBA" id="ARBA00022989"/>
    </source>
</evidence>
<evidence type="ECO:0000256" key="3">
    <source>
        <dbReference type="ARBA" id="ARBA00022448"/>
    </source>
</evidence>
<dbReference type="Proteomes" id="UP000028828">
    <property type="component" value="Unassembled WGS sequence"/>
</dbReference>